<evidence type="ECO:0008006" key="4">
    <source>
        <dbReference type="Google" id="ProtNLM"/>
    </source>
</evidence>
<dbReference type="SUPFAM" id="SSF56349">
    <property type="entry name" value="DNA breaking-rejoining enzymes"/>
    <property type="match status" value="1"/>
</dbReference>
<dbReference type="AlphaFoldDB" id="A0A810QJU5"/>
<dbReference type="GO" id="GO:0006310">
    <property type="term" value="P:DNA recombination"/>
    <property type="evidence" value="ECO:0007669"/>
    <property type="project" value="UniProtKB-KW"/>
</dbReference>
<evidence type="ECO:0000313" key="3">
    <source>
        <dbReference type="Proteomes" id="UP000679848"/>
    </source>
</evidence>
<dbReference type="EMBL" id="AP023420">
    <property type="protein sequence ID" value="BCK84673.1"/>
    <property type="molecule type" value="Genomic_DNA"/>
</dbReference>
<evidence type="ECO:0000313" key="2">
    <source>
        <dbReference type="EMBL" id="BCK84673.1"/>
    </source>
</evidence>
<proteinExistence type="predicted"/>
<dbReference type="GO" id="GO:0015074">
    <property type="term" value="P:DNA integration"/>
    <property type="evidence" value="ECO:0007669"/>
    <property type="project" value="InterPro"/>
</dbReference>
<dbReference type="InterPro" id="IPR011010">
    <property type="entry name" value="DNA_brk_join_enz"/>
</dbReference>
<dbReference type="Gene3D" id="1.10.443.10">
    <property type="entry name" value="Intergrase catalytic core"/>
    <property type="match status" value="1"/>
</dbReference>
<dbReference type="GO" id="GO:0003677">
    <property type="term" value="F:DNA binding"/>
    <property type="evidence" value="ECO:0007669"/>
    <property type="project" value="InterPro"/>
</dbReference>
<gene>
    <name evidence="2" type="ORF">MM59RIKEN_19920</name>
</gene>
<sequence length="76" mass="8933">MGYSIRYSSRQFNWGFEGQSFRCLLPRVEKKNIHPLDEAQIAKFLKAIQGHLHEYLYQTALFMGLRQGEVLGLTWD</sequence>
<keyword evidence="1" id="KW-0233">DNA recombination</keyword>
<protein>
    <recommendedName>
        <fullName evidence="4">Tyr recombinase domain-containing protein</fullName>
    </recommendedName>
</protein>
<dbReference type="Proteomes" id="UP000679848">
    <property type="component" value="Chromosome"/>
</dbReference>
<dbReference type="KEGG" id="pfaa:MM59RIKEN_19920"/>
<organism evidence="2 3">
    <name type="scientific">Pusillibacter faecalis</name>
    <dbReference type="NCBI Taxonomy" id="2714358"/>
    <lineage>
        <taxon>Bacteria</taxon>
        <taxon>Bacillati</taxon>
        <taxon>Bacillota</taxon>
        <taxon>Clostridia</taxon>
        <taxon>Eubacteriales</taxon>
        <taxon>Oscillospiraceae</taxon>
        <taxon>Pusillibacter</taxon>
    </lineage>
</organism>
<keyword evidence="3" id="KW-1185">Reference proteome</keyword>
<accession>A0A810QJU5</accession>
<evidence type="ECO:0000256" key="1">
    <source>
        <dbReference type="ARBA" id="ARBA00023172"/>
    </source>
</evidence>
<dbReference type="InterPro" id="IPR013762">
    <property type="entry name" value="Integrase-like_cat_sf"/>
</dbReference>
<reference evidence="2" key="1">
    <citation type="submission" date="2020-09" db="EMBL/GenBank/DDBJ databases">
        <title>New species isolated from human feces.</title>
        <authorList>
            <person name="Kitahara M."/>
            <person name="Shigeno Y."/>
            <person name="Shime M."/>
            <person name="Matsumoto Y."/>
            <person name="Nakamura S."/>
            <person name="Motooka D."/>
            <person name="Fukuoka S."/>
            <person name="Nishikawa H."/>
            <person name="Benno Y."/>
        </authorList>
    </citation>
    <scope>NUCLEOTIDE SEQUENCE</scope>
    <source>
        <strain evidence="2">MM59</strain>
    </source>
</reference>
<name>A0A810QJU5_9FIRM</name>